<feature type="transmembrane region" description="Helical" evidence="2">
    <location>
        <begin position="43"/>
        <end position="65"/>
    </location>
</feature>
<feature type="region of interest" description="Disordered" evidence="1">
    <location>
        <begin position="1"/>
        <end position="25"/>
    </location>
</feature>
<evidence type="ECO:0000313" key="3">
    <source>
        <dbReference type="EMBL" id="TWE16603.1"/>
    </source>
</evidence>
<name>A0A561ELV9_9ACTN</name>
<dbReference type="RefSeq" id="WP_425461148.1">
    <property type="nucleotide sequence ID" value="NZ_BAAABR010000002.1"/>
</dbReference>
<organism evidence="3 4">
    <name type="scientific">Kitasatospora atroaurantiaca</name>
    <dbReference type="NCBI Taxonomy" id="285545"/>
    <lineage>
        <taxon>Bacteria</taxon>
        <taxon>Bacillati</taxon>
        <taxon>Actinomycetota</taxon>
        <taxon>Actinomycetes</taxon>
        <taxon>Kitasatosporales</taxon>
        <taxon>Streptomycetaceae</taxon>
        <taxon>Kitasatospora</taxon>
    </lineage>
</organism>
<dbReference type="AlphaFoldDB" id="A0A561ELV9"/>
<dbReference type="Proteomes" id="UP000318416">
    <property type="component" value="Unassembled WGS sequence"/>
</dbReference>
<protein>
    <submittedName>
        <fullName evidence="3">Septum formation initiator</fullName>
    </submittedName>
</protein>
<keyword evidence="2" id="KW-1133">Transmembrane helix</keyword>
<sequence>MPVAGGGPGVRARRESSALPGQGARARITVRPGARSARGRTPFAVLVVVLLSGGLLGLLMLNTALNEGSFELSRLQKQTTELTDQQQTLQQQIDQGSAPDALERRARELGMVPGGDPAFLQDDGKVQGKPGQAQDTPPVKRSGNDLWQQARPSAQPGAQDSAQPSAQPGASAAPSGDPGVQINPAPPATPSAPAGGTPR</sequence>
<feature type="compositionally biased region" description="Low complexity" evidence="1">
    <location>
        <begin position="152"/>
        <end position="179"/>
    </location>
</feature>
<evidence type="ECO:0000256" key="2">
    <source>
        <dbReference type="SAM" id="Phobius"/>
    </source>
</evidence>
<comment type="caution">
    <text evidence="3">The sequence shown here is derived from an EMBL/GenBank/DDBJ whole genome shotgun (WGS) entry which is preliminary data.</text>
</comment>
<reference evidence="3 4" key="1">
    <citation type="submission" date="2019-06" db="EMBL/GenBank/DDBJ databases">
        <title>Sequencing the genomes of 1000 actinobacteria strains.</title>
        <authorList>
            <person name="Klenk H.-P."/>
        </authorList>
    </citation>
    <scope>NUCLEOTIDE SEQUENCE [LARGE SCALE GENOMIC DNA]</scope>
    <source>
        <strain evidence="3 4">DSM 41649</strain>
    </source>
</reference>
<evidence type="ECO:0000313" key="4">
    <source>
        <dbReference type="Proteomes" id="UP000318416"/>
    </source>
</evidence>
<proteinExistence type="predicted"/>
<keyword evidence="4" id="KW-1185">Reference proteome</keyword>
<gene>
    <name evidence="3" type="ORF">FB465_1586</name>
</gene>
<dbReference type="EMBL" id="VIVR01000001">
    <property type="protein sequence ID" value="TWE16603.1"/>
    <property type="molecule type" value="Genomic_DNA"/>
</dbReference>
<dbReference type="Pfam" id="PF04977">
    <property type="entry name" value="DivIC"/>
    <property type="match status" value="1"/>
</dbReference>
<keyword evidence="2" id="KW-0812">Transmembrane</keyword>
<feature type="region of interest" description="Disordered" evidence="1">
    <location>
        <begin position="111"/>
        <end position="199"/>
    </location>
</feature>
<accession>A0A561ELV9</accession>
<dbReference type="InterPro" id="IPR007060">
    <property type="entry name" value="FtsL/DivIC"/>
</dbReference>
<keyword evidence="2" id="KW-0472">Membrane</keyword>
<evidence type="ECO:0000256" key="1">
    <source>
        <dbReference type="SAM" id="MobiDB-lite"/>
    </source>
</evidence>